<dbReference type="InterPro" id="IPR017930">
    <property type="entry name" value="Myb_dom"/>
</dbReference>
<dbReference type="PANTHER" id="PTHR31314">
    <property type="entry name" value="MYB FAMILY TRANSCRIPTION FACTOR PHL7-LIKE"/>
    <property type="match status" value="1"/>
</dbReference>
<dbReference type="Pfam" id="PF00249">
    <property type="entry name" value="Myb_DNA-binding"/>
    <property type="match status" value="1"/>
</dbReference>
<dbReference type="AlphaFoldDB" id="A0A804IZA0"/>
<keyword evidence="8" id="KW-1185">Reference proteome</keyword>
<reference evidence="6" key="1">
    <citation type="submission" date="2021-03" db="EMBL/GenBank/DDBJ databases">
        <authorList>
            <consortium name="Genoscope - CEA"/>
            <person name="William W."/>
        </authorList>
    </citation>
    <scope>NUCLEOTIDE SEQUENCE</scope>
    <source>
        <strain evidence="6">Doubled-haploid Pahang</strain>
    </source>
</reference>
<evidence type="ECO:0000313" key="8">
    <source>
        <dbReference type="Proteomes" id="UP000012960"/>
    </source>
</evidence>
<dbReference type="InterPro" id="IPR046955">
    <property type="entry name" value="PHR1-like"/>
</dbReference>
<dbReference type="Gene3D" id="1.10.10.60">
    <property type="entry name" value="Homeodomain-like"/>
    <property type="match status" value="1"/>
</dbReference>
<evidence type="ECO:0000256" key="1">
    <source>
        <dbReference type="ARBA" id="ARBA00023015"/>
    </source>
</evidence>
<reference evidence="7" key="2">
    <citation type="submission" date="2021-05" db="UniProtKB">
        <authorList>
            <consortium name="EnsemblPlants"/>
        </authorList>
    </citation>
    <scope>IDENTIFICATION</scope>
    <source>
        <strain evidence="7">subsp. malaccensis</strain>
    </source>
</reference>
<proteinExistence type="predicted"/>
<keyword evidence="4" id="KW-0539">Nucleus</keyword>
<dbReference type="PROSITE" id="PS51294">
    <property type="entry name" value="HTH_MYB"/>
    <property type="match status" value="1"/>
</dbReference>
<dbReference type="GO" id="GO:0003677">
    <property type="term" value="F:DNA binding"/>
    <property type="evidence" value="ECO:0007669"/>
    <property type="project" value="UniProtKB-KW"/>
</dbReference>
<gene>
    <name evidence="6" type="ORF">GSMUA_252570.1</name>
</gene>
<keyword evidence="1" id="KW-0805">Transcription regulation</keyword>
<dbReference type="NCBIfam" id="TIGR01557">
    <property type="entry name" value="myb_SHAQKYF"/>
    <property type="match status" value="1"/>
</dbReference>
<dbReference type="InterPro" id="IPR006447">
    <property type="entry name" value="Myb_dom_plants"/>
</dbReference>
<evidence type="ECO:0000259" key="5">
    <source>
        <dbReference type="PROSITE" id="PS51294"/>
    </source>
</evidence>
<keyword evidence="3" id="KW-0804">Transcription</keyword>
<dbReference type="InterPro" id="IPR009057">
    <property type="entry name" value="Homeodomain-like_sf"/>
</dbReference>
<dbReference type="FunCoup" id="A0A804IZA0">
    <property type="interactions" value="107"/>
</dbReference>
<evidence type="ECO:0000256" key="2">
    <source>
        <dbReference type="ARBA" id="ARBA00023125"/>
    </source>
</evidence>
<dbReference type="Proteomes" id="UP000012960">
    <property type="component" value="Unplaced"/>
</dbReference>
<accession>A0A804IZA0</accession>
<evidence type="ECO:0000313" key="6">
    <source>
        <dbReference type="EMBL" id="CAG1837080.1"/>
    </source>
</evidence>
<evidence type="ECO:0000256" key="3">
    <source>
        <dbReference type="ARBA" id="ARBA00023163"/>
    </source>
</evidence>
<dbReference type="PANTHER" id="PTHR31314:SF113">
    <property type="entry name" value="MYB FAMILY TRANSCRIPTION FACTOR MPH1"/>
    <property type="match status" value="1"/>
</dbReference>
<organism evidence="7 8">
    <name type="scientific">Musa acuminata subsp. malaccensis</name>
    <name type="common">Wild banana</name>
    <name type="synonym">Musa malaccensis</name>
    <dbReference type="NCBI Taxonomy" id="214687"/>
    <lineage>
        <taxon>Eukaryota</taxon>
        <taxon>Viridiplantae</taxon>
        <taxon>Streptophyta</taxon>
        <taxon>Embryophyta</taxon>
        <taxon>Tracheophyta</taxon>
        <taxon>Spermatophyta</taxon>
        <taxon>Magnoliopsida</taxon>
        <taxon>Liliopsida</taxon>
        <taxon>Zingiberales</taxon>
        <taxon>Musaceae</taxon>
        <taxon>Musa</taxon>
    </lineage>
</organism>
<dbReference type="InterPro" id="IPR001005">
    <property type="entry name" value="SANT/Myb"/>
</dbReference>
<dbReference type="InParanoid" id="A0A804IZA0"/>
<evidence type="ECO:0000256" key="4">
    <source>
        <dbReference type="ARBA" id="ARBA00023242"/>
    </source>
</evidence>
<dbReference type="EMBL" id="HG996470">
    <property type="protein sequence ID" value="CAG1837080.1"/>
    <property type="molecule type" value="Genomic_DNA"/>
</dbReference>
<protein>
    <submittedName>
        <fullName evidence="6">(wild Malaysian banana) hypothetical protein</fullName>
    </submittedName>
</protein>
<sequence>MTCFGRSGARQYNRSETPRIRWTEDLHRRFIQAVASLGGENKATPKQILRLMSVKGLGMSHVKSHLQMYRITISQAKLHKFPSTDNKKRRRRTQHYTSFVDSTSPVLHCEDPRMNSRLGCNYIFQLPSFEGVMRELISRSINNDTNNFGYIERDLSNQDDELLQLDCELTLSSFNHQKPEETVVPRITSSEGSIGCRDPTCSHLDLELAISSPSSCHLIGQLESE</sequence>
<feature type="domain" description="HTH myb-type" evidence="5">
    <location>
        <begin position="14"/>
        <end position="74"/>
    </location>
</feature>
<dbReference type="GO" id="GO:0003700">
    <property type="term" value="F:DNA-binding transcription factor activity"/>
    <property type="evidence" value="ECO:0007669"/>
    <property type="project" value="InterPro"/>
</dbReference>
<dbReference type="FunFam" id="1.10.10.60:FF:000002">
    <property type="entry name" value="Myb family transcription factor"/>
    <property type="match status" value="1"/>
</dbReference>
<keyword evidence="2" id="KW-0238">DNA-binding</keyword>
<evidence type="ECO:0000313" key="7">
    <source>
        <dbReference type="EnsemblPlants" id="Ma05_p00280.1"/>
    </source>
</evidence>
<dbReference type="EnsemblPlants" id="Ma05_t00280.1">
    <property type="protein sequence ID" value="Ma05_p00280.1"/>
    <property type="gene ID" value="Ma05_g00280"/>
</dbReference>
<dbReference type="Gramene" id="Ma05_t00280.1">
    <property type="protein sequence ID" value="Ma05_p00280.1"/>
    <property type="gene ID" value="Ma05_g00280"/>
</dbReference>
<name>A0A804IZA0_MUSAM</name>
<dbReference type="OrthoDB" id="551907at2759"/>
<dbReference type="SUPFAM" id="SSF46689">
    <property type="entry name" value="Homeodomain-like"/>
    <property type="match status" value="1"/>
</dbReference>